<protein>
    <submittedName>
        <fullName evidence="1">Uncharacterized protein</fullName>
    </submittedName>
</protein>
<gene>
    <name evidence="1" type="ORF">D3H35_08140</name>
</gene>
<dbReference type="Proteomes" id="UP000266340">
    <property type="component" value="Unassembled WGS sequence"/>
</dbReference>
<organism evidence="1 2">
    <name type="scientific">Cohnella faecalis</name>
    <dbReference type="NCBI Taxonomy" id="2315694"/>
    <lineage>
        <taxon>Bacteria</taxon>
        <taxon>Bacillati</taxon>
        <taxon>Bacillota</taxon>
        <taxon>Bacilli</taxon>
        <taxon>Bacillales</taxon>
        <taxon>Paenibacillaceae</taxon>
        <taxon>Cohnella</taxon>
    </lineage>
</organism>
<dbReference type="RefSeq" id="WP_119148600.1">
    <property type="nucleotide sequence ID" value="NZ_JBHSOV010000006.1"/>
</dbReference>
<keyword evidence="2" id="KW-1185">Reference proteome</keyword>
<name>A0A398CY53_9BACL</name>
<reference evidence="1 2" key="1">
    <citation type="submission" date="2018-09" db="EMBL/GenBank/DDBJ databases">
        <title>Cohnella cavernae sp. nov., isolated from a karst cave.</title>
        <authorList>
            <person name="Zhu H."/>
        </authorList>
    </citation>
    <scope>NUCLEOTIDE SEQUENCE [LARGE SCALE GENOMIC DNA]</scope>
    <source>
        <strain evidence="1 2">K2E09-144</strain>
    </source>
</reference>
<accession>A0A398CY53</accession>
<evidence type="ECO:0000313" key="2">
    <source>
        <dbReference type="Proteomes" id="UP000266340"/>
    </source>
</evidence>
<sequence>MVVLNHEPLFSSVEFFITRFFVGIDLILEQETRVPLPTICVNEIVGIFDKEYLVKKRMFGFN</sequence>
<dbReference type="AlphaFoldDB" id="A0A398CY53"/>
<dbReference type="EMBL" id="QXJM01000029">
    <property type="protein sequence ID" value="RIE03924.1"/>
    <property type="molecule type" value="Genomic_DNA"/>
</dbReference>
<proteinExistence type="predicted"/>
<comment type="caution">
    <text evidence="1">The sequence shown here is derived from an EMBL/GenBank/DDBJ whole genome shotgun (WGS) entry which is preliminary data.</text>
</comment>
<dbReference type="OrthoDB" id="2625971at2"/>
<evidence type="ECO:0000313" key="1">
    <source>
        <dbReference type="EMBL" id="RIE03924.1"/>
    </source>
</evidence>